<evidence type="ECO:0000313" key="3">
    <source>
        <dbReference type="Proteomes" id="UP000617340"/>
    </source>
</evidence>
<dbReference type="Proteomes" id="UP000617340">
    <property type="component" value="Unassembled WGS sequence"/>
</dbReference>
<name>A0A834NEA6_VESGE</name>
<organism evidence="2 3">
    <name type="scientific">Vespula germanica</name>
    <name type="common">German yellow jacket</name>
    <name type="synonym">Paravespula germanica</name>
    <dbReference type="NCBI Taxonomy" id="30212"/>
    <lineage>
        <taxon>Eukaryota</taxon>
        <taxon>Metazoa</taxon>
        <taxon>Ecdysozoa</taxon>
        <taxon>Arthropoda</taxon>
        <taxon>Hexapoda</taxon>
        <taxon>Insecta</taxon>
        <taxon>Pterygota</taxon>
        <taxon>Neoptera</taxon>
        <taxon>Endopterygota</taxon>
        <taxon>Hymenoptera</taxon>
        <taxon>Apocrita</taxon>
        <taxon>Aculeata</taxon>
        <taxon>Vespoidea</taxon>
        <taxon>Vespidae</taxon>
        <taxon>Vespinae</taxon>
        <taxon>Vespula</taxon>
    </lineage>
</organism>
<accession>A0A834NEA6</accession>
<comment type="caution">
    <text evidence="2">The sequence shown here is derived from an EMBL/GenBank/DDBJ whole genome shotgun (WGS) entry which is preliminary data.</text>
</comment>
<dbReference type="AlphaFoldDB" id="A0A834NEA6"/>
<feature type="region of interest" description="Disordered" evidence="1">
    <location>
        <begin position="24"/>
        <end position="75"/>
    </location>
</feature>
<proteinExistence type="predicted"/>
<sequence length="75" mass="8099">MFDTNRNAYILAYVETWPARIAVSRNTASSSTTSRSTNSSRTSTSISNSRRAVPAGKGGSRYVDTGERVTSANCF</sequence>
<evidence type="ECO:0000256" key="1">
    <source>
        <dbReference type="SAM" id="MobiDB-lite"/>
    </source>
</evidence>
<gene>
    <name evidence="2" type="ORF">HZH68_005436</name>
</gene>
<keyword evidence="3" id="KW-1185">Reference proteome</keyword>
<reference evidence="2" key="1">
    <citation type="journal article" date="2020" name="G3 (Bethesda)">
        <title>High-Quality Assemblies for Three Invasive Social Wasps from the &lt;i&gt;Vespula&lt;/i&gt; Genus.</title>
        <authorList>
            <person name="Harrop T.W.R."/>
            <person name="Guhlin J."/>
            <person name="McLaughlin G.M."/>
            <person name="Permina E."/>
            <person name="Stockwell P."/>
            <person name="Gilligan J."/>
            <person name="Le Lec M.F."/>
            <person name="Gruber M.A.M."/>
            <person name="Quinn O."/>
            <person name="Lovegrove M."/>
            <person name="Duncan E.J."/>
            <person name="Remnant E.J."/>
            <person name="Van Eeckhoven J."/>
            <person name="Graham B."/>
            <person name="Knapp R.A."/>
            <person name="Langford K.W."/>
            <person name="Kronenberg Z."/>
            <person name="Press M.O."/>
            <person name="Eacker S.M."/>
            <person name="Wilson-Rankin E.E."/>
            <person name="Purcell J."/>
            <person name="Lester P.J."/>
            <person name="Dearden P.K."/>
        </authorList>
    </citation>
    <scope>NUCLEOTIDE SEQUENCE</scope>
    <source>
        <strain evidence="2">Linc-1</strain>
    </source>
</reference>
<evidence type="ECO:0000313" key="2">
    <source>
        <dbReference type="EMBL" id="KAF7406067.1"/>
    </source>
</evidence>
<feature type="compositionally biased region" description="Low complexity" evidence="1">
    <location>
        <begin position="24"/>
        <end position="51"/>
    </location>
</feature>
<dbReference type="EMBL" id="JACSDZ010000004">
    <property type="protein sequence ID" value="KAF7406067.1"/>
    <property type="molecule type" value="Genomic_DNA"/>
</dbReference>
<protein>
    <submittedName>
        <fullName evidence="2">Uncharacterized protein</fullName>
    </submittedName>
</protein>